<gene>
    <name evidence="1" type="ORF">EG244_17260</name>
</gene>
<name>A0A3P3D735_9RHOB</name>
<sequence length="85" mass="9520">MSRPWLEDGASLSVAARRTGVAPNLFDRWRWLIFKGVSVAVSEEGEISSNRVARQLEEPVRELKRQLGPKTLDAKTCAGRWTSHG</sequence>
<evidence type="ECO:0000313" key="2">
    <source>
        <dbReference type="Proteomes" id="UP000282125"/>
    </source>
</evidence>
<evidence type="ECO:0000313" key="1">
    <source>
        <dbReference type="EMBL" id="RRH70163.1"/>
    </source>
</evidence>
<proteinExistence type="predicted"/>
<accession>A0A3P3D735</accession>
<evidence type="ECO:0008006" key="3">
    <source>
        <dbReference type="Google" id="ProtNLM"/>
    </source>
</evidence>
<dbReference type="RefSeq" id="WP_124966446.1">
    <property type="nucleotide sequence ID" value="NZ_RRAZ01000036.1"/>
</dbReference>
<reference evidence="1 2" key="1">
    <citation type="submission" date="2018-11" db="EMBL/GenBank/DDBJ databases">
        <title>Gemmobacter sp. nov., YIM 102744-1 draft genome.</title>
        <authorList>
            <person name="Li G."/>
            <person name="Jiang Y."/>
        </authorList>
    </citation>
    <scope>NUCLEOTIDE SEQUENCE [LARGE SCALE GENOMIC DNA]</scope>
    <source>
        <strain evidence="1 2">YIM 102744-1</strain>
    </source>
</reference>
<keyword evidence="2" id="KW-1185">Reference proteome</keyword>
<dbReference type="GO" id="GO:0006313">
    <property type="term" value="P:DNA transposition"/>
    <property type="evidence" value="ECO:0007669"/>
    <property type="project" value="InterPro"/>
</dbReference>
<dbReference type="AlphaFoldDB" id="A0A3P3D735"/>
<comment type="caution">
    <text evidence="1">The sequence shown here is derived from an EMBL/GenBank/DDBJ whole genome shotgun (WGS) entry which is preliminary data.</text>
</comment>
<dbReference type="GO" id="GO:0004803">
    <property type="term" value="F:transposase activity"/>
    <property type="evidence" value="ECO:0007669"/>
    <property type="project" value="InterPro"/>
</dbReference>
<protein>
    <recommendedName>
        <fullName evidence="3">Transposase</fullName>
    </recommendedName>
</protein>
<dbReference type="OrthoDB" id="9800877at2"/>
<dbReference type="Proteomes" id="UP000282125">
    <property type="component" value="Unassembled WGS sequence"/>
</dbReference>
<organism evidence="1 2">
    <name type="scientific">Falsigemmobacter faecalis</name>
    <dbReference type="NCBI Taxonomy" id="2488730"/>
    <lineage>
        <taxon>Bacteria</taxon>
        <taxon>Pseudomonadati</taxon>
        <taxon>Pseudomonadota</taxon>
        <taxon>Alphaproteobacteria</taxon>
        <taxon>Rhodobacterales</taxon>
        <taxon>Paracoccaceae</taxon>
        <taxon>Falsigemmobacter</taxon>
    </lineage>
</organism>
<dbReference type="Pfam" id="PF01527">
    <property type="entry name" value="HTH_Tnp_1"/>
    <property type="match status" value="1"/>
</dbReference>
<dbReference type="InterPro" id="IPR002514">
    <property type="entry name" value="Transposase_8"/>
</dbReference>
<dbReference type="GO" id="GO:0003677">
    <property type="term" value="F:DNA binding"/>
    <property type="evidence" value="ECO:0007669"/>
    <property type="project" value="InterPro"/>
</dbReference>
<dbReference type="EMBL" id="RRAZ01000036">
    <property type="protein sequence ID" value="RRH70163.1"/>
    <property type="molecule type" value="Genomic_DNA"/>
</dbReference>